<reference evidence="2" key="1">
    <citation type="journal article" date="2019" name="Sci. Rep.">
        <title>Draft genome of Tanacetum cinerariifolium, the natural source of mosquito coil.</title>
        <authorList>
            <person name="Yamashiro T."/>
            <person name="Shiraishi A."/>
            <person name="Satake H."/>
            <person name="Nakayama K."/>
        </authorList>
    </citation>
    <scope>NUCLEOTIDE SEQUENCE</scope>
</reference>
<feature type="domain" description="Chromo" evidence="1">
    <location>
        <begin position="203"/>
        <end position="255"/>
    </location>
</feature>
<sequence>MPRATVGDTSRTKTYIPKVSKIPGFSLVLAQLYKPIENRCIHEGRVVDQLYFKSNGIERMFTNVRFNCLFEINEPIIKDKFPLLVIEELLDELSGAKVLMNDVFKPYLKKFVLVFFDDILIYSKNERTTQYCRLCSGWPFRDKGTNVTAHKMGTLIYWKGLQKTVKRECDVCQRQKDDLAAYPGTNLKIRVMPHYGADRLLAVEPEVILDRRIGKLNNKAASYVLVKWVNHHKKDATWELCEQLVQRFLDFSIDP</sequence>
<proteinExistence type="predicted"/>
<name>A0A699HA83_TANCI</name>
<keyword evidence="2" id="KW-0695">RNA-directed DNA polymerase</keyword>
<dbReference type="SUPFAM" id="SSF54160">
    <property type="entry name" value="Chromo domain-like"/>
    <property type="match status" value="1"/>
</dbReference>
<dbReference type="PROSITE" id="PS50013">
    <property type="entry name" value="CHROMO_2"/>
    <property type="match status" value="1"/>
</dbReference>
<dbReference type="Gene3D" id="3.30.70.270">
    <property type="match status" value="1"/>
</dbReference>
<comment type="caution">
    <text evidence="2">The sequence shown here is derived from an EMBL/GenBank/DDBJ whole genome shotgun (WGS) entry which is preliminary data.</text>
</comment>
<dbReference type="InterPro" id="IPR023780">
    <property type="entry name" value="Chromo_domain"/>
</dbReference>
<evidence type="ECO:0000259" key="1">
    <source>
        <dbReference type="PROSITE" id="PS50013"/>
    </source>
</evidence>
<organism evidence="2">
    <name type="scientific">Tanacetum cinerariifolium</name>
    <name type="common">Dalmatian daisy</name>
    <name type="synonym">Chrysanthemum cinerariifolium</name>
    <dbReference type="NCBI Taxonomy" id="118510"/>
    <lineage>
        <taxon>Eukaryota</taxon>
        <taxon>Viridiplantae</taxon>
        <taxon>Streptophyta</taxon>
        <taxon>Embryophyta</taxon>
        <taxon>Tracheophyta</taxon>
        <taxon>Spermatophyta</taxon>
        <taxon>Magnoliopsida</taxon>
        <taxon>eudicotyledons</taxon>
        <taxon>Gunneridae</taxon>
        <taxon>Pentapetalae</taxon>
        <taxon>asterids</taxon>
        <taxon>campanulids</taxon>
        <taxon>Asterales</taxon>
        <taxon>Asteraceae</taxon>
        <taxon>Asteroideae</taxon>
        <taxon>Anthemideae</taxon>
        <taxon>Anthemidinae</taxon>
        <taxon>Tanacetum</taxon>
    </lineage>
</organism>
<dbReference type="SUPFAM" id="SSF56672">
    <property type="entry name" value="DNA/RNA polymerases"/>
    <property type="match status" value="1"/>
</dbReference>
<keyword evidence="2" id="KW-0808">Transferase</keyword>
<dbReference type="InterPro" id="IPR016197">
    <property type="entry name" value="Chromo-like_dom_sf"/>
</dbReference>
<gene>
    <name evidence="2" type="ORF">Tci_353895</name>
</gene>
<evidence type="ECO:0000313" key="2">
    <source>
        <dbReference type="EMBL" id="GEX81920.1"/>
    </source>
</evidence>
<dbReference type="InterPro" id="IPR053134">
    <property type="entry name" value="RNA-dir_DNA_polymerase"/>
</dbReference>
<dbReference type="PANTHER" id="PTHR24559:SF450">
    <property type="entry name" value="RNA-DIRECTED DNA POLYMERASE HOMOLOG"/>
    <property type="match status" value="1"/>
</dbReference>
<dbReference type="Pfam" id="PF00385">
    <property type="entry name" value="Chromo"/>
    <property type="match status" value="1"/>
</dbReference>
<dbReference type="InterPro" id="IPR000953">
    <property type="entry name" value="Chromo/chromo_shadow_dom"/>
</dbReference>
<dbReference type="InterPro" id="IPR043128">
    <property type="entry name" value="Rev_trsase/Diguanyl_cyclase"/>
</dbReference>
<dbReference type="AlphaFoldDB" id="A0A699HA83"/>
<protein>
    <submittedName>
        <fullName evidence="2">Reverse transcriptase</fullName>
    </submittedName>
</protein>
<dbReference type="PANTHER" id="PTHR24559">
    <property type="entry name" value="TRANSPOSON TY3-I GAG-POL POLYPROTEIN"/>
    <property type="match status" value="1"/>
</dbReference>
<keyword evidence="2" id="KW-0548">Nucleotidyltransferase</keyword>
<dbReference type="InterPro" id="IPR043502">
    <property type="entry name" value="DNA/RNA_pol_sf"/>
</dbReference>
<accession>A0A699HA83</accession>
<dbReference type="GO" id="GO:0003964">
    <property type="term" value="F:RNA-directed DNA polymerase activity"/>
    <property type="evidence" value="ECO:0007669"/>
    <property type="project" value="UniProtKB-KW"/>
</dbReference>
<dbReference type="EMBL" id="BKCJ010132191">
    <property type="protein sequence ID" value="GEX81920.1"/>
    <property type="molecule type" value="Genomic_DNA"/>
</dbReference>